<dbReference type="SUPFAM" id="SSF48403">
    <property type="entry name" value="Ankyrin repeat"/>
    <property type="match status" value="1"/>
</dbReference>
<dbReference type="RefSeq" id="XP_008869781.1">
    <property type="nucleotide sequence ID" value="XM_008871559.1"/>
</dbReference>
<dbReference type="EMBL" id="KI913962">
    <property type="protein sequence ID" value="ETW01933.1"/>
    <property type="molecule type" value="Genomic_DNA"/>
</dbReference>
<accession>A0A024U8N1</accession>
<dbReference type="InterPro" id="IPR052050">
    <property type="entry name" value="SecEffector_AnkRepeat"/>
</dbReference>
<dbReference type="Pfam" id="PF12796">
    <property type="entry name" value="Ank_2"/>
    <property type="match status" value="1"/>
</dbReference>
<dbReference type="AlphaFoldDB" id="A0A024U8N1"/>
<dbReference type="Gene3D" id="1.25.40.20">
    <property type="entry name" value="Ankyrin repeat-containing domain"/>
    <property type="match status" value="1"/>
</dbReference>
<gene>
    <name evidence="1" type="ORF">H310_06472</name>
</gene>
<sequence>MTTARQVLLSVRVMDEIQQFQDGIFLDMESLKVLSAQPDGQGDNDLPHLEVRAVQALADWFGQHKLVRLPKLLREHPTLIKVVVAYALQAGSLMVLKCLLRRGYLSPHQGALLNLAVVHGQLEVLEYLLPRMQLCTISPRRAAASSAENAAKAHVNALTSTDTGNEVSDQARTSLKKLQTAAAMLSLFSTHPCRCKVCAPAPMAASVVLRTPRLVKAIYGFQTTMESCSAFQYLYDPCSFECPAQRHTSYFTTTSRLLQPHQPASLAYRSRVGLYIGSGHHLVAHAALTQWRDNVDALCFGPIDVLQYLHDQGWLRSFHQTSSIFSEVAAAILQPKSVQAFLQDHGYDVPWLYRSSGVGACFQRVLRCKRVARCIVGFQCGVPFALSFHSLVTPDSLLTPDERAWLDKQEHLSPQVAVSDAKRAPIWRYMTLGHHLNAHRLFTLRGTSHSNMKALMDAVIRVRDGALFDVVVVEVLAFGQVSLARWLVKHHRVRNFPVDAMDIAAAANNLSVLTYLHGMKYKCTTDAMDEAARLGHFEVVKFLHLNRLEGATKRAVDLAAANGHIEIVQYLLHRRQEGCTAYALAAARANGHVNIARFLVKSVARFQNAAPTRLDTLVRQAFLLDAFWTLIDSFQQGLPVDMLSLRPLRTLARRFCPKTVAGAASRNKSALRREVWEVHVEAKKLLLPWFQTYGCGRLWKLLFLMPETVDMVIFMTTGTCFRFQAMQSPLPGAIGTTP</sequence>
<evidence type="ECO:0000313" key="1">
    <source>
        <dbReference type="EMBL" id="ETW01933.1"/>
    </source>
</evidence>
<reference evidence="1" key="1">
    <citation type="submission" date="2013-12" db="EMBL/GenBank/DDBJ databases">
        <title>The Genome Sequence of Aphanomyces invadans NJM9701.</title>
        <authorList>
            <consortium name="The Broad Institute Genomics Platform"/>
            <person name="Russ C."/>
            <person name="Tyler B."/>
            <person name="van West P."/>
            <person name="Dieguez-Uribeondo J."/>
            <person name="Young S.K."/>
            <person name="Zeng Q."/>
            <person name="Gargeya S."/>
            <person name="Fitzgerald M."/>
            <person name="Abouelleil A."/>
            <person name="Alvarado L."/>
            <person name="Chapman S.B."/>
            <person name="Gainer-Dewar J."/>
            <person name="Goldberg J."/>
            <person name="Griggs A."/>
            <person name="Gujja S."/>
            <person name="Hansen M."/>
            <person name="Howarth C."/>
            <person name="Imamovic A."/>
            <person name="Ireland A."/>
            <person name="Larimer J."/>
            <person name="McCowan C."/>
            <person name="Murphy C."/>
            <person name="Pearson M."/>
            <person name="Poon T.W."/>
            <person name="Priest M."/>
            <person name="Roberts A."/>
            <person name="Saif S."/>
            <person name="Shea T."/>
            <person name="Sykes S."/>
            <person name="Wortman J."/>
            <person name="Nusbaum C."/>
            <person name="Birren B."/>
        </authorList>
    </citation>
    <scope>NUCLEOTIDE SEQUENCE [LARGE SCALE GENOMIC DNA]</scope>
    <source>
        <strain evidence="1">NJM9701</strain>
    </source>
</reference>
<name>A0A024U8N1_9STRA</name>
<proteinExistence type="predicted"/>
<dbReference type="GeneID" id="20083522"/>
<dbReference type="InterPro" id="IPR002110">
    <property type="entry name" value="Ankyrin_rpt"/>
</dbReference>
<dbReference type="InterPro" id="IPR036770">
    <property type="entry name" value="Ankyrin_rpt-contain_sf"/>
</dbReference>
<dbReference type="PANTHER" id="PTHR46586">
    <property type="entry name" value="ANKYRIN REPEAT-CONTAINING PROTEIN"/>
    <property type="match status" value="1"/>
</dbReference>
<dbReference type="PANTHER" id="PTHR46586:SF4">
    <property type="match status" value="1"/>
</dbReference>
<organism evidence="1">
    <name type="scientific">Aphanomyces invadans</name>
    <dbReference type="NCBI Taxonomy" id="157072"/>
    <lineage>
        <taxon>Eukaryota</taxon>
        <taxon>Sar</taxon>
        <taxon>Stramenopiles</taxon>
        <taxon>Oomycota</taxon>
        <taxon>Saprolegniomycetes</taxon>
        <taxon>Saprolegniales</taxon>
        <taxon>Verrucalvaceae</taxon>
        <taxon>Aphanomyces</taxon>
    </lineage>
</organism>
<protein>
    <submittedName>
        <fullName evidence="1">Uncharacterized protein</fullName>
    </submittedName>
</protein>
<dbReference type="VEuPathDB" id="FungiDB:H310_06472"/>